<dbReference type="Proteomes" id="UP000241964">
    <property type="component" value="Unassembled WGS sequence"/>
</dbReference>
<evidence type="ECO:0000313" key="2">
    <source>
        <dbReference type="Proteomes" id="UP000241964"/>
    </source>
</evidence>
<evidence type="ECO:0000313" key="1">
    <source>
        <dbReference type="EMBL" id="PSL20778.1"/>
    </source>
</evidence>
<keyword evidence="2" id="KW-1185">Reference proteome</keyword>
<organism evidence="1 2">
    <name type="scientific">Dyadobacter jiangsuensis</name>
    <dbReference type="NCBI Taxonomy" id="1591085"/>
    <lineage>
        <taxon>Bacteria</taxon>
        <taxon>Pseudomonadati</taxon>
        <taxon>Bacteroidota</taxon>
        <taxon>Cytophagia</taxon>
        <taxon>Cytophagales</taxon>
        <taxon>Spirosomataceae</taxon>
        <taxon>Dyadobacter</taxon>
    </lineage>
</organism>
<gene>
    <name evidence="1" type="ORF">CLV60_12322</name>
</gene>
<dbReference type="AlphaFoldDB" id="A0A2P8FGE1"/>
<reference evidence="1 2" key="1">
    <citation type="submission" date="2018-03" db="EMBL/GenBank/DDBJ databases">
        <title>Genomic Encyclopedia of Archaeal and Bacterial Type Strains, Phase II (KMG-II): from individual species to whole genera.</title>
        <authorList>
            <person name="Goeker M."/>
        </authorList>
    </citation>
    <scope>NUCLEOTIDE SEQUENCE [LARGE SCALE GENOMIC DNA]</scope>
    <source>
        <strain evidence="1 2">DSM 29057</strain>
    </source>
</reference>
<protein>
    <submittedName>
        <fullName evidence="1">Uncharacterized protein</fullName>
    </submittedName>
</protein>
<comment type="caution">
    <text evidence="1">The sequence shown here is derived from an EMBL/GenBank/DDBJ whole genome shotgun (WGS) entry which is preliminary data.</text>
</comment>
<accession>A0A2P8FGE1</accession>
<name>A0A2P8FGE1_9BACT</name>
<dbReference type="EMBL" id="PYAS01000023">
    <property type="protein sequence ID" value="PSL20778.1"/>
    <property type="molecule type" value="Genomic_DNA"/>
</dbReference>
<proteinExistence type="predicted"/>
<sequence>MRSNYNQNAYRLTHCQYSPTQWYESSIGWYVKGFFTNIATGKQLN</sequence>